<reference evidence="5" key="2">
    <citation type="submission" date="2021-08" db="EMBL/GenBank/DDBJ databases">
        <authorList>
            <person name="Tani A."/>
            <person name="Ola A."/>
            <person name="Ogura Y."/>
            <person name="Katsura K."/>
            <person name="Hayashi T."/>
        </authorList>
    </citation>
    <scope>NUCLEOTIDE SEQUENCE</scope>
    <source>
        <strain evidence="5">JCM 32048</strain>
    </source>
</reference>
<protein>
    <recommendedName>
        <fullName evidence="1">8-amino-7-oxononanoate synthase</fullName>
    </recommendedName>
    <alternativeName>
        <fullName evidence="2">Alpha-oxoamine synthase</fullName>
    </alternativeName>
</protein>
<feature type="compositionally biased region" description="Basic and acidic residues" evidence="3">
    <location>
        <begin position="1"/>
        <end position="12"/>
    </location>
</feature>
<proteinExistence type="predicted"/>
<evidence type="ECO:0000313" key="6">
    <source>
        <dbReference type="Proteomes" id="UP001055286"/>
    </source>
</evidence>
<dbReference type="EMBL" id="BPQJ01000006">
    <property type="protein sequence ID" value="GJD61584.1"/>
    <property type="molecule type" value="Genomic_DNA"/>
</dbReference>
<evidence type="ECO:0000313" key="5">
    <source>
        <dbReference type="EMBL" id="GJD61584.1"/>
    </source>
</evidence>
<evidence type="ECO:0000259" key="4">
    <source>
        <dbReference type="Pfam" id="PF00155"/>
    </source>
</evidence>
<dbReference type="InterPro" id="IPR051446">
    <property type="entry name" value="HTH_trans_reg/aminotransferase"/>
</dbReference>
<evidence type="ECO:0000256" key="3">
    <source>
        <dbReference type="SAM" id="MobiDB-lite"/>
    </source>
</evidence>
<organism evidence="5 6">
    <name type="scientific">Methylobacterium frigidaeris</name>
    <dbReference type="NCBI Taxonomy" id="2038277"/>
    <lineage>
        <taxon>Bacteria</taxon>
        <taxon>Pseudomonadati</taxon>
        <taxon>Pseudomonadota</taxon>
        <taxon>Alphaproteobacteria</taxon>
        <taxon>Hyphomicrobiales</taxon>
        <taxon>Methylobacteriaceae</taxon>
        <taxon>Methylobacterium</taxon>
    </lineage>
</organism>
<dbReference type="InterPro" id="IPR015421">
    <property type="entry name" value="PyrdxlP-dep_Trfase_major"/>
</dbReference>
<accession>A0AA37M414</accession>
<feature type="domain" description="Aminotransferase class I/classII large" evidence="4">
    <location>
        <begin position="89"/>
        <end position="396"/>
    </location>
</feature>
<sequence>MAIHDGRVDDGPVRGGSADGLAPTSRVRPATPPLSAWAAALPDAPAETGLRPFRTGFADPREFPHAAWARCLREAGRGAPLDRPFVTNSSALQEALLDHLAAQRGVRAEPDQVVILPTARAALALVAAILLDPGDEAWMEDPGYPGSRAALTSARARIRPVPVDAAGLTLPGDAPPPKLVVVTPSHQFPTGCLMPLARRRALLRLGEATGAIIVEDDYDGEFHFDGAPVPALQALDEAGRVVYAGTFAKATLPAIRVGYMVVPRPLLATILAAQRQVGLIAASHIQDALALFIRRGHYRAHVRRVRRLYRERRDRLVAALQHHCPDELAVATPAGGLQLLATLRDGGDDVALAARAARQGLDILPLSRLYAGAADRTGLLLGFASCRPAELATAAARLAQALAAE</sequence>
<evidence type="ECO:0000256" key="1">
    <source>
        <dbReference type="ARBA" id="ARBA00016004"/>
    </source>
</evidence>
<dbReference type="Pfam" id="PF00155">
    <property type="entry name" value="Aminotran_1_2"/>
    <property type="match status" value="1"/>
</dbReference>
<dbReference type="SUPFAM" id="SSF53383">
    <property type="entry name" value="PLP-dependent transferases"/>
    <property type="match status" value="1"/>
</dbReference>
<dbReference type="AlphaFoldDB" id="A0AA37M414"/>
<dbReference type="Proteomes" id="UP001055286">
    <property type="component" value="Unassembled WGS sequence"/>
</dbReference>
<comment type="caution">
    <text evidence="5">The sequence shown here is derived from an EMBL/GenBank/DDBJ whole genome shotgun (WGS) entry which is preliminary data.</text>
</comment>
<dbReference type="RefSeq" id="WP_165795717.1">
    <property type="nucleotide sequence ID" value="NZ_BPQJ01000006.1"/>
</dbReference>
<keyword evidence="6" id="KW-1185">Reference proteome</keyword>
<feature type="region of interest" description="Disordered" evidence="3">
    <location>
        <begin position="1"/>
        <end position="29"/>
    </location>
</feature>
<dbReference type="Gene3D" id="3.40.640.10">
    <property type="entry name" value="Type I PLP-dependent aspartate aminotransferase-like (Major domain)"/>
    <property type="match status" value="1"/>
</dbReference>
<name>A0AA37M414_9HYPH</name>
<dbReference type="CDD" id="cd00609">
    <property type="entry name" value="AAT_like"/>
    <property type="match status" value="1"/>
</dbReference>
<dbReference type="GO" id="GO:0030170">
    <property type="term" value="F:pyridoxal phosphate binding"/>
    <property type="evidence" value="ECO:0007669"/>
    <property type="project" value="InterPro"/>
</dbReference>
<dbReference type="PANTHER" id="PTHR46577">
    <property type="entry name" value="HTH-TYPE TRANSCRIPTIONAL REGULATORY PROTEIN GABR"/>
    <property type="match status" value="1"/>
</dbReference>
<reference evidence="5" key="1">
    <citation type="journal article" date="2016" name="Front. Microbiol.">
        <title>Genome Sequence of the Piezophilic, Mesophilic Sulfate-Reducing Bacterium Desulfovibrio indicus J2T.</title>
        <authorList>
            <person name="Cao J."/>
            <person name="Maignien L."/>
            <person name="Shao Z."/>
            <person name="Alain K."/>
            <person name="Jebbar M."/>
        </authorList>
    </citation>
    <scope>NUCLEOTIDE SEQUENCE</scope>
    <source>
        <strain evidence="5">JCM 32048</strain>
    </source>
</reference>
<evidence type="ECO:0000256" key="2">
    <source>
        <dbReference type="ARBA" id="ARBA00031658"/>
    </source>
</evidence>
<dbReference type="PANTHER" id="PTHR46577:SF1">
    <property type="entry name" value="HTH-TYPE TRANSCRIPTIONAL REGULATORY PROTEIN GABR"/>
    <property type="match status" value="1"/>
</dbReference>
<gene>
    <name evidence="5" type="primary">gabR_1</name>
    <name evidence="5" type="ORF">MPEAHAMD_1727</name>
</gene>
<dbReference type="InterPro" id="IPR015424">
    <property type="entry name" value="PyrdxlP-dep_Trfase"/>
</dbReference>
<dbReference type="InterPro" id="IPR004839">
    <property type="entry name" value="Aminotransferase_I/II_large"/>
</dbReference>